<dbReference type="PANTHER" id="PTHR30126">
    <property type="entry name" value="HTH-TYPE TRANSCRIPTIONAL REGULATOR"/>
    <property type="match status" value="1"/>
</dbReference>
<name>A0A6N9TLL2_9ALTE</name>
<feature type="domain" description="HTH lysR-type" evidence="5">
    <location>
        <begin position="2"/>
        <end position="59"/>
    </location>
</feature>
<comment type="similarity">
    <text evidence="1">Belongs to the LysR transcriptional regulatory family.</text>
</comment>
<evidence type="ECO:0000256" key="3">
    <source>
        <dbReference type="ARBA" id="ARBA00023125"/>
    </source>
</evidence>
<dbReference type="SUPFAM" id="SSF53850">
    <property type="entry name" value="Periplasmic binding protein-like II"/>
    <property type="match status" value="1"/>
</dbReference>
<dbReference type="Gene3D" id="3.40.190.10">
    <property type="entry name" value="Periplasmic binding protein-like II"/>
    <property type="match status" value="2"/>
</dbReference>
<accession>A0A6N9TLL2</accession>
<dbReference type="InterPro" id="IPR036390">
    <property type="entry name" value="WH_DNA-bd_sf"/>
</dbReference>
<dbReference type="Proteomes" id="UP000471381">
    <property type="component" value="Unassembled WGS sequence"/>
</dbReference>
<evidence type="ECO:0000256" key="2">
    <source>
        <dbReference type="ARBA" id="ARBA00023015"/>
    </source>
</evidence>
<proteinExistence type="inferred from homology"/>
<evidence type="ECO:0000259" key="5">
    <source>
        <dbReference type="PROSITE" id="PS50931"/>
    </source>
</evidence>
<evidence type="ECO:0000256" key="4">
    <source>
        <dbReference type="ARBA" id="ARBA00023163"/>
    </source>
</evidence>
<dbReference type="InterPro" id="IPR000847">
    <property type="entry name" value="LysR_HTH_N"/>
</dbReference>
<dbReference type="PROSITE" id="PS50931">
    <property type="entry name" value="HTH_LYSR"/>
    <property type="match status" value="1"/>
</dbReference>
<protein>
    <submittedName>
        <fullName evidence="6">LysR family transcriptional regulator</fullName>
    </submittedName>
</protein>
<dbReference type="PRINTS" id="PR00039">
    <property type="entry name" value="HTHLYSR"/>
</dbReference>
<dbReference type="SUPFAM" id="SSF46785">
    <property type="entry name" value="Winged helix' DNA-binding domain"/>
    <property type="match status" value="1"/>
</dbReference>
<dbReference type="PANTHER" id="PTHR30126:SF99">
    <property type="entry name" value="TRANSCRIPTIONAL REGULATOR LYSR FAMILY"/>
    <property type="match status" value="1"/>
</dbReference>
<dbReference type="Pfam" id="PF00126">
    <property type="entry name" value="HTH_1"/>
    <property type="match status" value="1"/>
</dbReference>
<dbReference type="GO" id="GO:0000976">
    <property type="term" value="F:transcription cis-regulatory region binding"/>
    <property type="evidence" value="ECO:0007669"/>
    <property type="project" value="TreeGrafter"/>
</dbReference>
<keyword evidence="2" id="KW-0805">Transcription regulation</keyword>
<dbReference type="Pfam" id="PF03466">
    <property type="entry name" value="LysR_substrate"/>
    <property type="match status" value="1"/>
</dbReference>
<sequence length="317" mass="35133">MINPIWLDTFITLAETGHFTRTAEQRFMTQPGVSQHLKKLEETCGFELVIRLGKGIQLTEQGRRVFEYAKAQQQQEQHFIASLKFDEPYEGKCIVACSGAIAQRIYPALVALQTQHTALNIHLEVAPRRTILSGITNGTFELGIVTNMPNTEDVSCTYLGEEPLGLILPSSYLTKNGQRHGKRNNKHSANNIVDTLNTLGLINHPDAVHYLQRYIKDSGEADLALINPNKLKHSGYVNQLSQILIPVSKGLGFTVLPSSTLEFVDVANQLTVYTPKNDVTEPLYCVQAAHAALPARYNIVKNVVKDVINKSVCNSSP</sequence>
<dbReference type="InterPro" id="IPR036388">
    <property type="entry name" value="WH-like_DNA-bd_sf"/>
</dbReference>
<dbReference type="Gene3D" id="1.10.10.10">
    <property type="entry name" value="Winged helix-like DNA-binding domain superfamily/Winged helix DNA-binding domain"/>
    <property type="match status" value="1"/>
</dbReference>
<gene>
    <name evidence="6" type="ORF">GTQ48_14685</name>
</gene>
<keyword evidence="7" id="KW-1185">Reference proteome</keyword>
<reference evidence="6 7" key="1">
    <citation type="submission" date="2020-01" db="EMBL/GenBank/DDBJ databases">
        <title>Genomes of bacteria type strains.</title>
        <authorList>
            <person name="Chen J."/>
            <person name="Zhu S."/>
            <person name="Yang J."/>
        </authorList>
    </citation>
    <scope>NUCLEOTIDE SEQUENCE [LARGE SCALE GENOMIC DNA]</scope>
    <source>
        <strain evidence="6 7">LMG 24078</strain>
    </source>
</reference>
<keyword evidence="3" id="KW-0238">DNA-binding</keyword>
<dbReference type="GO" id="GO:0003700">
    <property type="term" value="F:DNA-binding transcription factor activity"/>
    <property type="evidence" value="ECO:0007669"/>
    <property type="project" value="InterPro"/>
</dbReference>
<organism evidence="6 7">
    <name type="scientific">Alteromonas genovensis</name>
    <dbReference type="NCBI Taxonomy" id="471225"/>
    <lineage>
        <taxon>Bacteria</taxon>
        <taxon>Pseudomonadati</taxon>
        <taxon>Pseudomonadota</taxon>
        <taxon>Gammaproteobacteria</taxon>
        <taxon>Alteromonadales</taxon>
        <taxon>Alteromonadaceae</taxon>
        <taxon>Alteromonas/Salinimonas group</taxon>
        <taxon>Alteromonas</taxon>
    </lineage>
</organism>
<dbReference type="AlphaFoldDB" id="A0A6N9TLL2"/>
<comment type="caution">
    <text evidence="6">The sequence shown here is derived from an EMBL/GenBank/DDBJ whole genome shotgun (WGS) entry which is preliminary data.</text>
</comment>
<evidence type="ECO:0000313" key="7">
    <source>
        <dbReference type="Proteomes" id="UP000471381"/>
    </source>
</evidence>
<dbReference type="RefSeq" id="WP_163107343.1">
    <property type="nucleotide sequence ID" value="NZ_JAAAWO010000012.1"/>
</dbReference>
<dbReference type="EMBL" id="JAAAWO010000012">
    <property type="protein sequence ID" value="NDW16756.1"/>
    <property type="molecule type" value="Genomic_DNA"/>
</dbReference>
<evidence type="ECO:0000313" key="6">
    <source>
        <dbReference type="EMBL" id="NDW16756.1"/>
    </source>
</evidence>
<evidence type="ECO:0000256" key="1">
    <source>
        <dbReference type="ARBA" id="ARBA00009437"/>
    </source>
</evidence>
<dbReference type="InterPro" id="IPR005119">
    <property type="entry name" value="LysR_subst-bd"/>
</dbReference>
<keyword evidence="4" id="KW-0804">Transcription</keyword>